<dbReference type="AlphaFoldDB" id="A0A7I9W5Q6"/>
<proteinExistence type="predicted"/>
<reference evidence="2 3" key="1">
    <citation type="journal article" date="2019" name="Emerg. Microbes Infect.">
        <title>Comprehensive subspecies identification of 175 nontuberculous mycobacteria species based on 7547 genomic profiles.</title>
        <authorList>
            <person name="Matsumoto Y."/>
            <person name="Kinjo T."/>
            <person name="Motooka D."/>
            <person name="Nabeya D."/>
            <person name="Jung N."/>
            <person name="Uechi K."/>
            <person name="Horii T."/>
            <person name="Iida T."/>
            <person name="Fujita J."/>
            <person name="Nakamura S."/>
        </authorList>
    </citation>
    <scope>NUCLEOTIDE SEQUENCE [LARGE SCALE GENOMIC DNA]</scope>
    <source>
        <strain evidence="2 3">JCM 6377</strain>
    </source>
</reference>
<name>A0A7I9W5Q6_MYCAG</name>
<dbReference type="EMBL" id="BLKS01000001">
    <property type="protein sequence ID" value="GFG53035.1"/>
    <property type="molecule type" value="Genomic_DNA"/>
</dbReference>
<protein>
    <recommendedName>
        <fullName evidence="4">DUF3761 domain-containing protein</fullName>
    </recommendedName>
</protein>
<feature type="signal peptide" evidence="1">
    <location>
        <begin position="1"/>
        <end position="24"/>
    </location>
</feature>
<comment type="caution">
    <text evidence="2">The sequence shown here is derived from an EMBL/GenBank/DDBJ whole genome shotgun (WGS) entry which is preliminary data.</text>
</comment>
<dbReference type="RefSeq" id="WP_234816107.1">
    <property type="nucleotide sequence ID" value="NZ_BLKS01000001.1"/>
</dbReference>
<accession>A0A7I9W5Q6</accession>
<gene>
    <name evidence="2" type="ORF">MAGR_44760</name>
</gene>
<feature type="chain" id="PRO_5029822598" description="DUF3761 domain-containing protein" evidence="1">
    <location>
        <begin position="25"/>
        <end position="79"/>
    </location>
</feature>
<evidence type="ECO:0000256" key="1">
    <source>
        <dbReference type="SAM" id="SignalP"/>
    </source>
</evidence>
<evidence type="ECO:0008006" key="4">
    <source>
        <dbReference type="Google" id="ProtNLM"/>
    </source>
</evidence>
<dbReference type="Proteomes" id="UP000465302">
    <property type="component" value="Unassembled WGS sequence"/>
</dbReference>
<keyword evidence="1" id="KW-0732">Signal</keyword>
<evidence type="ECO:0000313" key="3">
    <source>
        <dbReference type="Proteomes" id="UP000465302"/>
    </source>
</evidence>
<sequence length="79" mass="8054">MFRTVFVIAAMATAAVVTMPNAGAAPETDDAGYLNSTARCAPPATAVMFGSTADSRLAICKLEDGTFEYGACESATVPS</sequence>
<evidence type="ECO:0000313" key="2">
    <source>
        <dbReference type="EMBL" id="GFG53035.1"/>
    </source>
</evidence>
<organism evidence="2 3">
    <name type="scientific">Mycolicibacterium agri</name>
    <name type="common">Mycobacterium agri</name>
    <dbReference type="NCBI Taxonomy" id="36811"/>
    <lineage>
        <taxon>Bacteria</taxon>
        <taxon>Bacillati</taxon>
        <taxon>Actinomycetota</taxon>
        <taxon>Actinomycetes</taxon>
        <taxon>Mycobacteriales</taxon>
        <taxon>Mycobacteriaceae</taxon>
        <taxon>Mycolicibacterium</taxon>
    </lineage>
</organism>